<dbReference type="RefSeq" id="WP_143074890.1">
    <property type="nucleotide sequence ID" value="NZ_LAVA02000084.1"/>
</dbReference>
<gene>
    <name evidence="2" type="ORF">WN71_030145</name>
</gene>
<dbReference type="Proteomes" id="UP000034196">
    <property type="component" value="Unassembled WGS sequence"/>
</dbReference>
<sequence>MTQNLKPEIGPRVPYPLGYAEATSFTQTMTAPLLTGAALTLVGVIIVDDTKFRVPELTLLLVVTSSIALIASIQIGADARKYLYNRETIAAWYTEDEAKRAGILVRRTKHFIEWRKRNRLAVVVFNAGTMLLILAVSTALFPRDNHAVVRWIASGLTLASALVEAWWLHHLFHERFDETPEKPKPLDGGT</sequence>
<keyword evidence="3" id="KW-1185">Reference proteome</keyword>
<dbReference type="EMBL" id="LAVA02000084">
    <property type="protein sequence ID" value="OIJ64215.1"/>
    <property type="molecule type" value="Genomic_DNA"/>
</dbReference>
<organism evidence="2 3">
    <name type="scientific">Streptomyces mangrovisoli</name>
    <dbReference type="NCBI Taxonomy" id="1428628"/>
    <lineage>
        <taxon>Bacteria</taxon>
        <taxon>Bacillati</taxon>
        <taxon>Actinomycetota</taxon>
        <taxon>Actinomycetes</taxon>
        <taxon>Kitasatosporales</taxon>
        <taxon>Streptomycetaceae</taxon>
        <taxon>Streptomyces</taxon>
    </lineage>
</organism>
<keyword evidence="1" id="KW-0812">Transmembrane</keyword>
<proteinExistence type="predicted"/>
<dbReference type="STRING" id="1428628.WN71_030145"/>
<dbReference type="OrthoDB" id="4335397at2"/>
<protein>
    <submittedName>
        <fullName evidence="2">Uncharacterized protein</fullName>
    </submittedName>
</protein>
<reference evidence="2" key="1">
    <citation type="submission" date="2016-10" db="EMBL/GenBank/DDBJ databases">
        <title>Genome sequence of Streptomyces mangrovisoli MUSC 149.</title>
        <authorList>
            <person name="Lee L.-H."/>
            <person name="Ser H.-L."/>
        </authorList>
    </citation>
    <scope>NUCLEOTIDE SEQUENCE [LARGE SCALE GENOMIC DNA]</scope>
    <source>
        <strain evidence="2">MUSC 149</strain>
    </source>
</reference>
<dbReference type="AlphaFoldDB" id="A0A1J4NPC7"/>
<evidence type="ECO:0000256" key="1">
    <source>
        <dbReference type="SAM" id="Phobius"/>
    </source>
</evidence>
<feature type="transmembrane region" description="Helical" evidence="1">
    <location>
        <begin position="148"/>
        <end position="168"/>
    </location>
</feature>
<name>A0A1J4NPC7_9ACTN</name>
<feature type="transmembrane region" description="Helical" evidence="1">
    <location>
        <begin position="59"/>
        <end position="77"/>
    </location>
</feature>
<feature type="transmembrane region" description="Helical" evidence="1">
    <location>
        <begin position="29"/>
        <end position="47"/>
    </location>
</feature>
<comment type="caution">
    <text evidence="2">The sequence shown here is derived from an EMBL/GenBank/DDBJ whole genome shotgun (WGS) entry which is preliminary data.</text>
</comment>
<evidence type="ECO:0000313" key="3">
    <source>
        <dbReference type="Proteomes" id="UP000034196"/>
    </source>
</evidence>
<keyword evidence="1" id="KW-1133">Transmembrane helix</keyword>
<keyword evidence="1" id="KW-0472">Membrane</keyword>
<evidence type="ECO:0000313" key="2">
    <source>
        <dbReference type="EMBL" id="OIJ64215.1"/>
    </source>
</evidence>
<feature type="transmembrane region" description="Helical" evidence="1">
    <location>
        <begin position="120"/>
        <end position="141"/>
    </location>
</feature>
<accession>A0A1J4NPC7</accession>